<dbReference type="InterPro" id="IPR018114">
    <property type="entry name" value="TRYPSIN_HIS"/>
</dbReference>
<dbReference type="OrthoDB" id="10051896at2759"/>
<feature type="disulfide bond" evidence="9">
    <location>
        <begin position="56"/>
        <end position="72"/>
    </location>
</feature>
<feature type="signal peptide" evidence="6">
    <location>
        <begin position="1"/>
        <end position="27"/>
    </location>
</feature>
<dbReference type="PANTHER" id="PTHR24276">
    <property type="entry name" value="POLYSERASE-RELATED"/>
    <property type="match status" value="1"/>
</dbReference>
<dbReference type="PROSITE" id="PS00134">
    <property type="entry name" value="TRYPSIN_HIS"/>
    <property type="match status" value="1"/>
</dbReference>
<keyword evidence="4" id="KW-0720">Serine protease</keyword>
<dbReference type="Gene3D" id="2.40.10.10">
    <property type="entry name" value="Trypsin-like serine proteases"/>
    <property type="match status" value="1"/>
</dbReference>
<dbReference type="EvolutionaryTrace" id="Q6VPT6"/>
<dbReference type="PROSITE" id="PS50240">
    <property type="entry name" value="TRYPSIN_DOM"/>
    <property type="match status" value="1"/>
</dbReference>
<dbReference type="GO" id="GO:0006508">
    <property type="term" value="P:proteolysis"/>
    <property type="evidence" value="ECO:0007669"/>
    <property type="project" value="UniProtKB-KW"/>
</dbReference>
<dbReference type="PDBsum" id="3H7O"/>
<feature type="domain" description="Peptidase S1" evidence="7">
    <location>
        <begin position="28"/>
        <end position="254"/>
    </location>
</feature>
<evidence type="ECO:0000256" key="1">
    <source>
        <dbReference type="ARBA" id="ARBA00007664"/>
    </source>
</evidence>
<dbReference type="EMBL" id="AY333081">
    <property type="protein sequence ID" value="AAR14091.1"/>
    <property type="molecule type" value="mRNA"/>
</dbReference>
<proteinExistence type="evidence at protein level"/>
<sequence length="257" mass="28419">MFFLRYRIVSVIGLVNLSILCSNLSLAIKGGEKTDIKQVPWTVAVRTYPGEESLTCGGAILSQWFVLTAAHCVFDQKPETIVIQYESTNLWEDPGKSDPYVSHVYLSFYRNETMENDIAILELSRPLKLDGLKSKPAKLPDIEFRPKTGSDVLVSGYGDGQTMDPKDHDLKSANLTVVDLDECRTKYGPIFLSLQVFCAQKVGVSLESGDAGDPTVQNDTLVGVAAYFPKRPEGAPEVFTKVGSYVSWIQDIIKKKS</sequence>
<evidence type="ECO:0000256" key="3">
    <source>
        <dbReference type="ARBA" id="ARBA00022801"/>
    </source>
</evidence>
<keyword evidence="2" id="KW-0645">Protease</keyword>
<dbReference type="InterPro" id="IPR050430">
    <property type="entry name" value="Peptidase_S1"/>
</dbReference>
<dbReference type="InterPro" id="IPR009003">
    <property type="entry name" value="Peptidase_S1_PA"/>
</dbReference>
<organism evidence="8">
    <name type="scientific">Sarcoptes scabiei</name>
    <name type="common">Itch mite</name>
    <name type="synonym">Acarus scabiei</name>
    <dbReference type="NCBI Taxonomy" id="52283"/>
    <lineage>
        <taxon>Eukaryota</taxon>
        <taxon>Metazoa</taxon>
        <taxon>Ecdysozoa</taxon>
        <taxon>Arthropoda</taxon>
        <taxon>Chelicerata</taxon>
        <taxon>Arachnida</taxon>
        <taxon>Acari</taxon>
        <taxon>Acariformes</taxon>
        <taxon>Sarcoptiformes</taxon>
        <taxon>Astigmata</taxon>
        <taxon>Psoroptidia</taxon>
        <taxon>Sarcoptoidea</taxon>
        <taxon>Sarcoptidae</taxon>
        <taxon>Sarcoptinae</taxon>
        <taxon>Sarcoptes</taxon>
    </lineage>
</organism>
<keyword evidence="6" id="KW-0732">Signal</keyword>
<dbReference type="PRINTS" id="PR00722">
    <property type="entry name" value="CHYMOTRYPSIN"/>
</dbReference>
<dbReference type="PANTHER" id="PTHR24276:SF91">
    <property type="entry name" value="AT26814P-RELATED"/>
    <property type="match status" value="1"/>
</dbReference>
<evidence type="ECO:0000313" key="8">
    <source>
        <dbReference type="EMBL" id="AAR14091.1"/>
    </source>
</evidence>
<dbReference type="Pfam" id="PF00089">
    <property type="entry name" value="Trypsin"/>
    <property type="match status" value="1"/>
</dbReference>
<dbReference type="GO" id="GO:0004252">
    <property type="term" value="F:serine-type endopeptidase activity"/>
    <property type="evidence" value="ECO:0007669"/>
    <property type="project" value="InterPro"/>
</dbReference>
<evidence type="ECO:0000259" key="7">
    <source>
        <dbReference type="PROSITE" id="PS50240"/>
    </source>
</evidence>
<name>Q6VPT6_SARSC</name>
<keyword evidence="5" id="KW-1015">Disulfide bond</keyword>
<dbReference type="SUPFAM" id="SSF50494">
    <property type="entry name" value="Trypsin-like serine proteases"/>
    <property type="match status" value="1"/>
</dbReference>
<dbReference type="SMR" id="Q6VPT6"/>
<reference evidence="8" key="1">
    <citation type="journal article" date="2003" name="J. Invest. Dermatol.">
        <title>Mechanisms for a novel immune evasion strategy in the scabies mite sarcoptes scabiei: a multigene family of inactivated serine proteases.</title>
        <authorList>
            <person name="Holt D.C."/>
            <person name="Fischer K."/>
            <person name="Allen G.E."/>
            <person name="Wilson D."/>
            <person name="Wilson P."/>
            <person name="Slade R."/>
            <person name="Currie B.J."/>
            <person name="Walton S.F."/>
            <person name="Kemp D.J."/>
        </authorList>
    </citation>
    <scope>NUCLEOTIDE SEQUENCE</scope>
</reference>
<evidence type="ECO:0000256" key="5">
    <source>
        <dbReference type="ARBA" id="ARBA00023157"/>
    </source>
</evidence>
<evidence type="ECO:0007829" key="9">
    <source>
        <dbReference type="PDB" id="3H7O"/>
    </source>
</evidence>
<dbReference type="VEuPathDB" id="VectorBase:SSCA001692"/>
<dbReference type="SMART" id="SM00020">
    <property type="entry name" value="Tryp_SPc"/>
    <property type="match status" value="1"/>
</dbReference>
<accession>Q6VPT6</accession>
<keyword evidence="9" id="KW-0002">3D-structure</keyword>
<dbReference type="AlphaFoldDB" id="Q6VPT6"/>
<reference evidence="9" key="2">
    <citation type="journal article" date="2009" name="J. Mol. Biol.">
        <title>Structural mechanisms of inactivation in scabies mite serine protease paralogues.</title>
        <authorList>
            <person name="Fischer K."/>
            <person name="Langendorf C.G."/>
            <person name="Irving J.A."/>
            <person name="Reynolds S."/>
            <person name="Willis C."/>
            <person name="Beckham S."/>
            <person name="Law R.H."/>
            <person name="Yang S."/>
            <person name="Bashtannyk-Puhalovich T.A."/>
            <person name="McGowan S."/>
            <person name="Whisstock J.C."/>
            <person name="Pike R.N."/>
            <person name="Kemp D.J."/>
            <person name="Buckle A.M."/>
        </authorList>
    </citation>
    <scope>X-RAY CRYSTALLOGRAPHY (1.85 ANGSTROMS) OF 29-256</scope>
    <scope>DISULFIDE BONDS</scope>
</reference>
<feature type="chain" id="PRO_5004281101" evidence="6">
    <location>
        <begin position="28"/>
        <end position="257"/>
    </location>
</feature>
<dbReference type="PDB" id="3H7O">
    <property type="method" value="X-ray"/>
    <property type="resolution" value="1.85 A"/>
    <property type="chains" value="A/B=29-256"/>
</dbReference>
<evidence type="ECO:0000256" key="4">
    <source>
        <dbReference type="ARBA" id="ARBA00022825"/>
    </source>
</evidence>
<dbReference type="InterPro" id="IPR043504">
    <property type="entry name" value="Peptidase_S1_PA_chymotrypsin"/>
</dbReference>
<dbReference type="InterPro" id="IPR001254">
    <property type="entry name" value="Trypsin_dom"/>
</dbReference>
<dbReference type="CDD" id="cd00190">
    <property type="entry name" value="Tryp_SPc"/>
    <property type="match status" value="1"/>
</dbReference>
<comment type="similarity">
    <text evidence="1">Belongs to the peptidase S1 family.</text>
</comment>
<evidence type="ECO:0000256" key="2">
    <source>
        <dbReference type="ARBA" id="ARBA00022670"/>
    </source>
</evidence>
<keyword evidence="3" id="KW-0378">Hydrolase</keyword>
<feature type="disulfide bond" evidence="9">
    <location>
        <begin position="183"/>
        <end position="198"/>
    </location>
</feature>
<evidence type="ECO:0000256" key="6">
    <source>
        <dbReference type="SAM" id="SignalP"/>
    </source>
</evidence>
<protein>
    <submittedName>
        <fullName evidence="8">Group 3 allergen SMIPP-S Yv6023A04</fullName>
    </submittedName>
</protein>
<dbReference type="InterPro" id="IPR001314">
    <property type="entry name" value="Peptidase_S1A"/>
</dbReference>